<keyword evidence="1" id="KW-0472">Membrane</keyword>
<name>A0A4C1Z5B1_EUMVA</name>
<sequence length="158" mass="18446">MEYTDMVVMLWSARLQHENVPARLVRTTLSQNTEKLCLTQETGDALVTPLELHLISYSPVVLLVGPSKMLKKKKIEFVLANIYLRRHRITYDENKRPERNRPRLSLDWEDFFIKAPPVYACSLRPGFRFCAADAFFLHFLVLIFIAFRYLRSDIVAIG</sequence>
<accession>A0A4C1Z5B1</accession>
<dbReference type="Proteomes" id="UP000299102">
    <property type="component" value="Unassembled WGS sequence"/>
</dbReference>
<reference evidence="2 3" key="1">
    <citation type="journal article" date="2019" name="Commun. Biol.">
        <title>The bagworm genome reveals a unique fibroin gene that provides high tensile strength.</title>
        <authorList>
            <person name="Kono N."/>
            <person name="Nakamura H."/>
            <person name="Ohtoshi R."/>
            <person name="Tomita M."/>
            <person name="Numata K."/>
            <person name="Arakawa K."/>
        </authorList>
    </citation>
    <scope>NUCLEOTIDE SEQUENCE [LARGE SCALE GENOMIC DNA]</scope>
</reference>
<evidence type="ECO:0000313" key="2">
    <source>
        <dbReference type="EMBL" id="GBP83048.1"/>
    </source>
</evidence>
<feature type="transmembrane region" description="Helical" evidence="1">
    <location>
        <begin position="126"/>
        <end position="150"/>
    </location>
</feature>
<gene>
    <name evidence="2" type="ORF">EVAR_52793_1</name>
</gene>
<comment type="caution">
    <text evidence="2">The sequence shown here is derived from an EMBL/GenBank/DDBJ whole genome shotgun (WGS) entry which is preliminary data.</text>
</comment>
<evidence type="ECO:0000256" key="1">
    <source>
        <dbReference type="SAM" id="Phobius"/>
    </source>
</evidence>
<organism evidence="2 3">
    <name type="scientific">Eumeta variegata</name>
    <name type="common">Bagworm moth</name>
    <name type="synonym">Eumeta japonica</name>
    <dbReference type="NCBI Taxonomy" id="151549"/>
    <lineage>
        <taxon>Eukaryota</taxon>
        <taxon>Metazoa</taxon>
        <taxon>Ecdysozoa</taxon>
        <taxon>Arthropoda</taxon>
        <taxon>Hexapoda</taxon>
        <taxon>Insecta</taxon>
        <taxon>Pterygota</taxon>
        <taxon>Neoptera</taxon>
        <taxon>Endopterygota</taxon>
        <taxon>Lepidoptera</taxon>
        <taxon>Glossata</taxon>
        <taxon>Ditrysia</taxon>
        <taxon>Tineoidea</taxon>
        <taxon>Psychidae</taxon>
        <taxon>Oiketicinae</taxon>
        <taxon>Eumeta</taxon>
    </lineage>
</organism>
<proteinExistence type="predicted"/>
<protein>
    <submittedName>
        <fullName evidence="2">Uncharacterized protein</fullName>
    </submittedName>
</protein>
<keyword evidence="3" id="KW-1185">Reference proteome</keyword>
<evidence type="ECO:0000313" key="3">
    <source>
        <dbReference type="Proteomes" id="UP000299102"/>
    </source>
</evidence>
<keyword evidence="1" id="KW-1133">Transmembrane helix</keyword>
<keyword evidence="1" id="KW-0812">Transmembrane</keyword>
<dbReference type="AlphaFoldDB" id="A0A4C1Z5B1"/>
<dbReference type="EMBL" id="BGZK01001601">
    <property type="protein sequence ID" value="GBP83048.1"/>
    <property type="molecule type" value="Genomic_DNA"/>
</dbReference>